<dbReference type="InterPro" id="IPR029058">
    <property type="entry name" value="AB_hydrolase_fold"/>
</dbReference>
<dbReference type="PANTHER" id="PTHR43433">
    <property type="entry name" value="HYDROLASE, ALPHA/BETA FOLD FAMILY PROTEIN"/>
    <property type="match status" value="1"/>
</dbReference>
<keyword evidence="2" id="KW-0378">Hydrolase</keyword>
<dbReference type="SUPFAM" id="SSF53474">
    <property type="entry name" value="alpha/beta-Hydrolases"/>
    <property type="match status" value="1"/>
</dbReference>
<dbReference type="PANTHER" id="PTHR43433:SF5">
    <property type="entry name" value="AB HYDROLASE-1 DOMAIN-CONTAINING PROTEIN"/>
    <property type="match status" value="1"/>
</dbReference>
<name>A0ABU3LIQ9_9ACTN</name>
<dbReference type="Pfam" id="PF12697">
    <property type="entry name" value="Abhydrolase_6"/>
    <property type="match status" value="1"/>
</dbReference>
<dbReference type="Proteomes" id="UP001257948">
    <property type="component" value="Unassembled WGS sequence"/>
</dbReference>
<evidence type="ECO:0000259" key="1">
    <source>
        <dbReference type="Pfam" id="PF12697"/>
    </source>
</evidence>
<organism evidence="2 3">
    <name type="scientific">Streptomyces justiciae</name>
    <dbReference type="NCBI Taxonomy" id="2780140"/>
    <lineage>
        <taxon>Bacteria</taxon>
        <taxon>Bacillati</taxon>
        <taxon>Actinomycetota</taxon>
        <taxon>Actinomycetes</taxon>
        <taxon>Kitasatosporales</taxon>
        <taxon>Streptomycetaceae</taxon>
        <taxon>Streptomyces</taxon>
    </lineage>
</organism>
<reference evidence="3" key="1">
    <citation type="submission" date="2023-07" db="EMBL/GenBank/DDBJ databases">
        <title>Draft genome sequence of the endophytic actinobacterium Streptomyces justiciae WPN32, a potential antibiotic producer.</title>
        <authorList>
            <person name="Yasawong M."/>
            <person name="Pana W."/>
            <person name="Ganta P."/>
            <person name="Santapan N."/>
            <person name="Songngamsuk T."/>
            <person name="Phatcharaharikarn M."/>
            <person name="Kerdtoob S."/>
            <person name="Nantapong N."/>
        </authorList>
    </citation>
    <scope>NUCLEOTIDE SEQUENCE [LARGE SCALE GENOMIC DNA]</scope>
    <source>
        <strain evidence="3">WPN32</strain>
    </source>
</reference>
<dbReference type="PRINTS" id="PR00111">
    <property type="entry name" value="ABHYDROLASE"/>
</dbReference>
<proteinExistence type="predicted"/>
<keyword evidence="3" id="KW-1185">Reference proteome</keyword>
<dbReference type="InterPro" id="IPR000073">
    <property type="entry name" value="AB_hydrolase_1"/>
</dbReference>
<comment type="caution">
    <text evidence="2">The sequence shown here is derived from an EMBL/GenBank/DDBJ whole genome shotgun (WGS) entry which is preliminary data.</text>
</comment>
<dbReference type="GO" id="GO:0016787">
    <property type="term" value="F:hydrolase activity"/>
    <property type="evidence" value="ECO:0007669"/>
    <property type="project" value="UniProtKB-KW"/>
</dbReference>
<feature type="domain" description="AB hydrolase-1" evidence="1">
    <location>
        <begin position="25"/>
        <end position="262"/>
    </location>
</feature>
<dbReference type="InterPro" id="IPR050471">
    <property type="entry name" value="AB_hydrolase"/>
</dbReference>
<dbReference type="EMBL" id="JAVTLL010000001">
    <property type="protein sequence ID" value="MDT7839117.1"/>
    <property type="molecule type" value="Genomic_DNA"/>
</dbReference>
<sequence>MPIAYVNGIDLSYDDHGPAGRAEPVVMLAGTGGPGRIWRSHQVPALKAAGHRVITLDNRGIPPTGPSVVGFTLADMAADVAALIERLGAGPCRIVGHSLGGLIAQELVLARPELVSRAVLMASCGRADALIEAMSAADIELADSGVKIPPSVTAYQHALQNLSPRTLNYEDGLRDWLGIFELSAPDPSTIRAQLGLEVIPNRLPHYRRISRPCLVIGFQDDLVVRPHLSRELALAIPGARYMEIPGCGHYGYLERPDAVNEALIAFLAD</sequence>
<gene>
    <name evidence="2" type="ORF">RQC66_00085</name>
</gene>
<accession>A0ABU3LIQ9</accession>
<dbReference type="Gene3D" id="3.40.50.1820">
    <property type="entry name" value="alpha/beta hydrolase"/>
    <property type="match status" value="1"/>
</dbReference>
<dbReference type="RefSeq" id="WP_314196666.1">
    <property type="nucleotide sequence ID" value="NZ_JAVTLL010000001.1"/>
</dbReference>
<evidence type="ECO:0000313" key="2">
    <source>
        <dbReference type="EMBL" id="MDT7839117.1"/>
    </source>
</evidence>
<protein>
    <submittedName>
        <fullName evidence="2">Alpha/beta hydrolase</fullName>
    </submittedName>
</protein>
<evidence type="ECO:0000313" key="3">
    <source>
        <dbReference type="Proteomes" id="UP001257948"/>
    </source>
</evidence>